<dbReference type="OrthoDB" id="444432at2759"/>
<dbReference type="Proteomes" id="UP000095023">
    <property type="component" value="Unassembled WGS sequence"/>
</dbReference>
<evidence type="ECO:0000313" key="1">
    <source>
        <dbReference type="EMBL" id="ODV91601.1"/>
    </source>
</evidence>
<dbReference type="Pfam" id="PF12900">
    <property type="entry name" value="Pyridox_ox_2"/>
    <property type="match status" value="1"/>
</dbReference>
<dbReference type="EMBL" id="KV453841">
    <property type="protein sequence ID" value="ODV91601.1"/>
    <property type="molecule type" value="Genomic_DNA"/>
</dbReference>
<reference evidence="2" key="1">
    <citation type="submission" date="2016-02" db="EMBL/GenBank/DDBJ databases">
        <title>Comparative genomics of biotechnologically important yeasts.</title>
        <authorList>
            <consortium name="DOE Joint Genome Institute"/>
            <person name="Riley R."/>
            <person name="Haridas S."/>
            <person name="Wolfe K.H."/>
            <person name="Lopes M.R."/>
            <person name="Hittinger C.T."/>
            <person name="Goker M."/>
            <person name="Salamov A."/>
            <person name="Wisecaver J."/>
            <person name="Long T.M."/>
            <person name="Aerts A.L."/>
            <person name="Barry K."/>
            <person name="Choi C."/>
            <person name="Clum A."/>
            <person name="Coughlan A.Y."/>
            <person name="Deshpande S."/>
            <person name="Douglass A.P."/>
            <person name="Hanson S.J."/>
            <person name="Klenk H.-P."/>
            <person name="Labutti K."/>
            <person name="Lapidus A."/>
            <person name="Lindquist E."/>
            <person name="Lipzen A."/>
            <person name="Meier-Kolthoff J.P."/>
            <person name="Ohm R.A."/>
            <person name="Otillar R.P."/>
            <person name="Pangilinan J."/>
            <person name="Peng Y."/>
            <person name="Rokas A."/>
            <person name="Rosa C.A."/>
            <person name="Scheuner C."/>
            <person name="Sibirny A.A."/>
            <person name="Slot J.C."/>
            <person name="Stielow J.B."/>
            <person name="Sun H."/>
            <person name="Kurtzman C.P."/>
            <person name="Blackwell M."/>
            <person name="Jeffries T.W."/>
            <person name="Grigoriev I.V."/>
        </authorList>
    </citation>
    <scope>NUCLEOTIDE SEQUENCE [LARGE SCALE GENOMIC DNA]</scope>
    <source>
        <strain evidence="2">NRRL Y-17796</strain>
    </source>
</reference>
<evidence type="ECO:0000313" key="2">
    <source>
        <dbReference type="Proteomes" id="UP000095023"/>
    </source>
</evidence>
<protein>
    <recommendedName>
        <fullName evidence="3">Flavin-nucleotide-binding protein</fullName>
    </recommendedName>
</protein>
<dbReference type="Gene3D" id="2.30.110.10">
    <property type="entry name" value="Electron Transport, Fmn-binding Protein, Chain A"/>
    <property type="match status" value="1"/>
</dbReference>
<organism evidence="1 2">
    <name type="scientific">Tortispora caseinolytica NRRL Y-17796</name>
    <dbReference type="NCBI Taxonomy" id="767744"/>
    <lineage>
        <taxon>Eukaryota</taxon>
        <taxon>Fungi</taxon>
        <taxon>Dikarya</taxon>
        <taxon>Ascomycota</taxon>
        <taxon>Saccharomycotina</taxon>
        <taxon>Trigonopsidomycetes</taxon>
        <taxon>Trigonopsidales</taxon>
        <taxon>Trigonopsidaceae</taxon>
        <taxon>Tortispora</taxon>
    </lineage>
</organism>
<dbReference type="PANTHER" id="PTHR34071:SF2">
    <property type="entry name" value="FLAVIN-NUCLEOTIDE-BINDING PROTEIN"/>
    <property type="match status" value="1"/>
</dbReference>
<evidence type="ECO:0008006" key="3">
    <source>
        <dbReference type="Google" id="ProtNLM"/>
    </source>
</evidence>
<proteinExistence type="predicted"/>
<dbReference type="InterPro" id="IPR024747">
    <property type="entry name" value="Pyridox_Oxase-rel"/>
</dbReference>
<sequence length="252" mass="27895">MVETIQYPKKKQNKVVRYDSIADYECKTVHSIVNESPVLHVSFVVDGLPVNLPMIGQMGSFDHPSAGLDEPLDLYIHGYVSARMMNTAGTEGMKVCVCASIVDGYILTYTPYSHNYNYRSSVIHGTATLVTDPDEKLYAMTIITDKIVPGRYENSRTPPTKGELAATSILKITVDSASAKVRAGYGVESAEDIIDENKKIWTGVMPISHIFEPPVPSAYNEVPLPSYISDFIEARNKESEEYIKYSTTVAPK</sequence>
<dbReference type="PANTHER" id="PTHR34071">
    <property type="entry name" value="5-NITROIMIDAZOLE ANTIBIOTICS RESISTANCE PROTEIN, NIMA-FAMILY-RELATED PROTEIN-RELATED"/>
    <property type="match status" value="1"/>
</dbReference>
<accession>A0A1E4TIM4</accession>
<dbReference type="AlphaFoldDB" id="A0A1E4TIM4"/>
<gene>
    <name evidence="1" type="ORF">CANCADRAFT_42241</name>
</gene>
<dbReference type="SUPFAM" id="SSF50475">
    <property type="entry name" value="FMN-binding split barrel"/>
    <property type="match status" value="1"/>
</dbReference>
<dbReference type="InterPro" id="IPR012349">
    <property type="entry name" value="Split_barrel_FMN-bd"/>
</dbReference>
<name>A0A1E4TIM4_9ASCO</name>
<keyword evidence="2" id="KW-1185">Reference proteome</keyword>